<proteinExistence type="predicted"/>
<gene>
    <name evidence="2" type="ORF">Tci_881404</name>
</gene>
<feature type="compositionally biased region" description="Basic and acidic residues" evidence="1">
    <location>
        <begin position="30"/>
        <end position="40"/>
    </location>
</feature>
<accession>A0A699TFV3</accession>
<dbReference type="EMBL" id="BKCJ011245526">
    <property type="protein sequence ID" value="GFD09435.1"/>
    <property type="molecule type" value="Genomic_DNA"/>
</dbReference>
<sequence length="191" mass="21170">TRQEEEESFDPIPRTPEGSEDEGNDEEDQELRLSKEARIQEEEEADELYRDVDINQGRGLQVTQNIEDSHVTLTPVHPDGLQKSSSVDAGVESIFTTASSPIVSLQTPTPIATITTSSDAPIPPTTIPSIILENLPTFNSVFHFEERLSSLQTTFSEYRQTNLSVDAVSAIPGIVHQYMTQQMIEAVREAV</sequence>
<name>A0A699TFV3_TANCI</name>
<evidence type="ECO:0000313" key="2">
    <source>
        <dbReference type="EMBL" id="GFD09435.1"/>
    </source>
</evidence>
<organism evidence="2">
    <name type="scientific">Tanacetum cinerariifolium</name>
    <name type="common">Dalmatian daisy</name>
    <name type="synonym">Chrysanthemum cinerariifolium</name>
    <dbReference type="NCBI Taxonomy" id="118510"/>
    <lineage>
        <taxon>Eukaryota</taxon>
        <taxon>Viridiplantae</taxon>
        <taxon>Streptophyta</taxon>
        <taxon>Embryophyta</taxon>
        <taxon>Tracheophyta</taxon>
        <taxon>Spermatophyta</taxon>
        <taxon>Magnoliopsida</taxon>
        <taxon>eudicotyledons</taxon>
        <taxon>Gunneridae</taxon>
        <taxon>Pentapetalae</taxon>
        <taxon>asterids</taxon>
        <taxon>campanulids</taxon>
        <taxon>Asterales</taxon>
        <taxon>Asteraceae</taxon>
        <taxon>Asteroideae</taxon>
        <taxon>Anthemideae</taxon>
        <taxon>Anthemidinae</taxon>
        <taxon>Tanacetum</taxon>
    </lineage>
</organism>
<feature type="region of interest" description="Disordered" evidence="1">
    <location>
        <begin position="1"/>
        <end position="46"/>
    </location>
</feature>
<protein>
    <submittedName>
        <fullName evidence="2">Uncharacterized protein</fullName>
    </submittedName>
</protein>
<feature type="non-terminal residue" evidence="2">
    <location>
        <position position="1"/>
    </location>
</feature>
<feature type="non-terminal residue" evidence="2">
    <location>
        <position position="191"/>
    </location>
</feature>
<evidence type="ECO:0000256" key="1">
    <source>
        <dbReference type="SAM" id="MobiDB-lite"/>
    </source>
</evidence>
<dbReference type="AlphaFoldDB" id="A0A699TFV3"/>
<reference evidence="2" key="1">
    <citation type="journal article" date="2019" name="Sci. Rep.">
        <title>Draft genome of Tanacetum cinerariifolium, the natural source of mosquito coil.</title>
        <authorList>
            <person name="Yamashiro T."/>
            <person name="Shiraishi A."/>
            <person name="Satake H."/>
            <person name="Nakayama K."/>
        </authorList>
    </citation>
    <scope>NUCLEOTIDE SEQUENCE</scope>
</reference>
<feature type="compositionally biased region" description="Acidic residues" evidence="1">
    <location>
        <begin position="18"/>
        <end position="29"/>
    </location>
</feature>
<comment type="caution">
    <text evidence="2">The sequence shown here is derived from an EMBL/GenBank/DDBJ whole genome shotgun (WGS) entry which is preliminary data.</text>
</comment>